<reference evidence="1 2" key="1">
    <citation type="submission" date="2016-10" db="EMBL/GenBank/DDBJ databases">
        <authorList>
            <person name="de Groot N.N."/>
        </authorList>
    </citation>
    <scope>NUCLEOTIDE SEQUENCE [LARGE SCALE GENOMIC DNA]</scope>
    <source>
        <strain evidence="1 2">DSM 43941</strain>
    </source>
</reference>
<organism evidence="1 2">
    <name type="scientific">Actinoplanes derwentensis</name>
    <dbReference type="NCBI Taxonomy" id="113562"/>
    <lineage>
        <taxon>Bacteria</taxon>
        <taxon>Bacillati</taxon>
        <taxon>Actinomycetota</taxon>
        <taxon>Actinomycetes</taxon>
        <taxon>Micromonosporales</taxon>
        <taxon>Micromonosporaceae</taxon>
        <taxon>Actinoplanes</taxon>
    </lineage>
</organism>
<dbReference type="Pfam" id="PF04672">
    <property type="entry name" value="Methyltransf_19"/>
    <property type="match status" value="1"/>
</dbReference>
<dbReference type="GO" id="GO:0008168">
    <property type="term" value="F:methyltransferase activity"/>
    <property type="evidence" value="ECO:0007669"/>
    <property type="project" value="UniProtKB-KW"/>
</dbReference>
<dbReference type="SUPFAM" id="SSF53335">
    <property type="entry name" value="S-adenosyl-L-methionine-dependent methyltransferases"/>
    <property type="match status" value="1"/>
</dbReference>
<dbReference type="RefSeq" id="WP_231954534.1">
    <property type="nucleotide sequence ID" value="NZ_BOMJ01000001.1"/>
</dbReference>
<dbReference type="Gene3D" id="3.40.50.150">
    <property type="entry name" value="Vaccinia Virus protein VP39"/>
    <property type="match status" value="1"/>
</dbReference>
<sequence>MDDSSAAPHGIDPTQPHPARRYNYWLGGKDNFAADRASGDELEKHFPKVRLGALANRALLQRATGFLAAEAGIRQFLDIGTGLPTADNTHQVAQRLAPDSRVVYVDNDPLVMVHARALLNSSPEGRTSYIEADLNDPEAILKHPVLADTLDLTQPVGLMLIAVLHFLHGAGAAQPIVRRLLDALPPGSYLVATHATSDFGSPEQQALYQQLVQTGRSDVWTRPYDEFAALFEGLDLVEPGVVPASEWRPEPGSEIPPRTDINLWTAVGRKP</sequence>
<evidence type="ECO:0000313" key="1">
    <source>
        <dbReference type="EMBL" id="SDT24369.1"/>
    </source>
</evidence>
<keyword evidence="1" id="KW-0489">Methyltransferase</keyword>
<dbReference type="Proteomes" id="UP000198688">
    <property type="component" value="Chromosome I"/>
</dbReference>
<proteinExistence type="predicted"/>
<gene>
    <name evidence="1" type="ORF">SAMN04489716_2978</name>
</gene>
<dbReference type="EMBL" id="LT629758">
    <property type="protein sequence ID" value="SDT24369.1"/>
    <property type="molecule type" value="Genomic_DNA"/>
</dbReference>
<keyword evidence="2" id="KW-1185">Reference proteome</keyword>
<dbReference type="CDD" id="cd02440">
    <property type="entry name" value="AdoMet_MTases"/>
    <property type="match status" value="1"/>
</dbReference>
<dbReference type="PIRSF" id="PIRSF017393">
    <property type="entry name" value="MTase_SAV2177"/>
    <property type="match status" value="1"/>
</dbReference>
<dbReference type="GO" id="GO:0032259">
    <property type="term" value="P:methylation"/>
    <property type="evidence" value="ECO:0007669"/>
    <property type="project" value="UniProtKB-KW"/>
</dbReference>
<keyword evidence="1" id="KW-0808">Transferase</keyword>
<dbReference type="AlphaFoldDB" id="A0A1H1YSV8"/>
<protein>
    <submittedName>
        <fullName evidence="1">S-adenosyl methyltransferase</fullName>
    </submittedName>
</protein>
<accession>A0A1H1YSV8</accession>
<dbReference type="InterPro" id="IPR006764">
    <property type="entry name" value="SAM_dep_MeTrfase_SAV2177_type"/>
</dbReference>
<dbReference type="InterPro" id="IPR029063">
    <property type="entry name" value="SAM-dependent_MTases_sf"/>
</dbReference>
<evidence type="ECO:0000313" key="2">
    <source>
        <dbReference type="Proteomes" id="UP000198688"/>
    </source>
</evidence>
<name>A0A1H1YSV8_9ACTN</name>
<dbReference type="STRING" id="113562.SAMN04489716_2978"/>